<dbReference type="Pfam" id="PF02645">
    <property type="entry name" value="DegV"/>
    <property type="match status" value="1"/>
</dbReference>
<name>A0A511V2F6_9BACI</name>
<evidence type="ECO:0000313" key="3">
    <source>
        <dbReference type="Proteomes" id="UP000321491"/>
    </source>
</evidence>
<dbReference type="EMBL" id="BJXW01000025">
    <property type="protein sequence ID" value="GEN31933.1"/>
    <property type="molecule type" value="Genomic_DNA"/>
</dbReference>
<keyword evidence="1" id="KW-0446">Lipid-binding</keyword>
<comment type="caution">
    <text evidence="2">The sequence shown here is derived from an EMBL/GenBank/DDBJ whole genome shotgun (WGS) entry which is preliminary data.</text>
</comment>
<reference evidence="2 3" key="1">
    <citation type="submission" date="2019-07" db="EMBL/GenBank/DDBJ databases">
        <title>Whole genome shotgun sequence of Cerasibacillus quisquiliarum NBRC 102429.</title>
        <authorList>
            <person name="Hosoyama A."/>
            <person name="Uohara A."/>
            <person name="Ohji S."/>
            <person name="Ichikawa N."/>
        </authorList>
    </citation>
    <scope>NUCLEOTIDE SEQUENCE [LARGE SCALE GENOMIC DNA]</scope>
    <source>
        <strain evidence="2 3">NBRC 102429</strain>
    </source>
</reference>
<sequence length="283" mass="31402">MSKIILSADSTCDLSTALLERYDVHLQPLRINLGDNIYQDGVDITPDEIYATFEKDRILPKTSAPNPQEYIDYFRQWTDEGHEVVHISLGSGISSSHQNAKLASEELGNVYVIDSGNLSTGMGHLVIEAGERIKKGLPASQIYEEVDALKSKVHASFVIDTLTYLYEGGRCSALQAFSASLLKIKPCIEVDNTSGKMDVGRKYRGSLTKAFKRYTKDQLTSHDNIKKDRVFITHSGTSQENIDVVKETIQELVDFDEIFVTRAGCTISSHCGPNTLGVLFMTE</sequence>
<dbReference type="NCBIfam" id="TIGR00762">
    <property type="entry name" value="DegV"/>
    <property type="match status" value="1"/>
</dbReference>
<evidence type="ECO:0008006" key="4">
    <source>
        <dbReference type="Google" id="ProtNLM"/>
    </source>
</evidence>
<dbReference type="PROSITE" id="PS51482">
    <property type="entry name" value="DEGV"/>
    <property type="match status" value="1"/>
</dbReference>
<dbReference type="Proteomes" id="UP000321491">
    <property type="component" value="Unassembled WGS sequence"/>
</dbReference>
<organism evidence="2 3">
    <name type="scientific">Cerasibacillus quisquiliarum</name>
    <dbReference type="NCBI Taxonomy" id="227865"/>
    <lineage>
        <taxon>Bacteria</taxon>
        <taxon>Bacillati</taxon>
        <taxon>Bacillota</taxon>
        <taxon>Bacilli</taxon>
        <taxon>Bacillales</taxon>
        <taxon>Bacillaceae</taxon>
        <taxon>Cerasibacillus</taxon>
    </lineage>
</organism>
<dbReference type="PANTHER" id="PTHR33434">
    <property type="entry name" value="DEGV DOMAIN-CONTAINING PROTEIN DR_1986-RELATED"/>
    <property type="match status" value="1"/>
</dbReference>
<protein>
    <recommendedName>
        <fullName evidence="4">DegV family protein</fullName>
    </recommendedName>
</protein>
<dbReference type="InterPro" id="IPR043168">
    <property type="entry name" value="DegV_C"/>
</dbReference>
<dbReference type="Gene3D" id="3.30.1180.10">
    <property type="match status" value="1"/>
</dbReference>
<dbReference type="OrthoDB" id="9781230at2"/>
<dbReference type="InterPro" id="IPR003797">
    <property type="entry name" value="DegV"/>
</dbReference>
<dbReference type="Gene3D" id="3.40.50.10170">
    <property type="match status" value="1"/>
</dbReference>
<dbReference type="InterPro" id="IPR050270">
    <property type="entry name" value="DegV_domain_contain"/>
</dbReference>
<accession>A0A511V2F6</accession>
<dbReference type="PANTHER" id="PTHR33434:SF2">
    <property type="entry name" value="FATTY ACID-BINDING PROTEIN TM_1468"/>
    <property type="match status" value="1"/>
</dbReference>
<dbReference type="GO" id="GO:0008289">
    <property type="term" value="F:lipid binding"/>
    <property type="evidence" value="ECO:0007669"/>
    <property type="project" value="UniProtKB-KW"/>
</dbReference>
<dbReference type="AlphaFoldDB" id="A0A511V2F6"/>
<keyword evidence="3" id="KW-1185">Reference proteome</keyword>
<dbReference type="RefSeq" id="WP_146938308.1">
    <property type="nucleotide sequence ID" value="NZ_BJXW01000025.1"/>
</dbReference>
<evidence type="ECO:0000256" key="1">
    <source>
        <dbReference type="ARBA" id="ARBA00023121"/>
    </source>
</evidence>
<evidence type="ECO:0000313" key="2">
    <source>
        <dbReference type="EMBL" id="GEN31933.1"/>
    </source>
</evidence>
<gene>
    <name evidence="2" type="ORF">CQU01_21710</name>
</gene>
<dbReference type="SUPFAM" id="SSF82549">
    <property type="entry name" value="DAK1/DegV-like"/>
    <property type="match status" value="1"/>
</dbReference>
<proteinExistence type="predicted"/>